<dbReference type="AlphaFoldDB" id="A0A381LA54"/>
<feature type="compositionally biased region" description="Polar residues" evidence="1">
    <location>
        <begin position="38"/>
        <end position="52"/>
    </location>
</feature>
<evidence type="ECO:0000313" key="2">
    <source>
        <dbReference type="EMBL" id="SUZ10056.1"/>
    </source>
</evidence>
<name>A0A381LA54_BLUGR</name>
<proteinExistence type="predicted"/>
<sequence>MIPPHQIIMDEPPPPYSASPPTSGVRISPRLSPRLPSLKTSRPNSSCGPQNQAKIKHLPVHLPNQPVHRFPKEFGFYRAAGSASDFIISYHADDPHILFYISIHAGTSKQPSVVLHALPHASAPYLATANLHVFSETAAINIYDSPTSVIKAQSAETSDSSMVFIVQLPGSGSKVQFAWRQNQERDLISLDSRNNGLKLVNCDTGEIVATWTRPSFSTKKLGKMNFLVEDRSRLGERFELMAVITILSIMERERRKRINSV</sequence>
<protein>
    <submittedName>
        <fullName evidence="2">Bgt-2734</fullName>
    </submittedName>
</protein>
<accession>A0A381LA54</accession>
<dbReference type="EMBL" id="UIGY01000070">
    <property type="protein sequence ID" value="SUZ10056.1"/>
    <property type="molecule type" value="Genomic_DNA"/>
</dbReference>
<feature type="region of interest" description="Disordered" evidence="1">
    <location>
        <begin position="1"/>
        <end position="52"/>
    </location>
</feature>
<reference evidence="2" key="1">
    <citation type="submission" date="2018-07" db="EMBL/GenBank/DDBJ databases">
        <authorList>
            <person name="Quirk P.G."/>
            <person name="Krulwich T.A."/>
        </authorList>
    </citation>
    <scope>NUCLEOTIDE SEQUENCE</scope>
    <source>
        <strain evidence="2">96224</strain>
    </source>
</reference>
<evidence type="ECO:0000256" key="1">
    <source>
        <dbReference type="SAM" id="MobiDB-lite"/>
    </source>
</evidence>
<organism evidence="2">
    <name type="scientific">Blumeria graminis f. sp. tritici 96224</name>
    <dbReference type="NCBI Taxonomy" id="1268274"/>
    <lineage>
        <taxon>Eukaryota</taxon>
        <taxon>Fungi</taxon>
        <taxon>Dikarya</taxon>
        <taxon>Ascomycota</taxon>
        <taxon>Pezizomycotina</taxon>
        <taxon>Leotiomycetes</taxon>
        <taxon>Erysiphales</taxon>
        <taxon>Erysiphaceae</taxon>
        <taxon>Blumeria</taxon>
    </lineage>
</organism>
<gene>
    <name evidence="2" type="ORF">BGT96224V2_LOCUS3210</name>
</gene>